<dbReference type="InterPro" id="IPR016167">
    <property type="entry name" value="FAD-bd_PCMH_sub1"/>
</dbReference>
<reference evidence="8" key="1">
    <citation type="submission" date="2016-10" db="EMBL/GenBank/DDBJ databases">
        <authorList>
            <person name="Varghese N."/>
            <person name="Submissions S."/>
        </authorList>
    </citation>
    <scope>NUCLEOTIDE SEQUENCE [LARGE SCALE GENOMIC DNA]</scope>
    <source>
        <strain evidence="8">DSM 45501</strain>
    </source>
</reference>
<keyword evidence="3" id="KW-0285">Flavoprotein</keyword>
<evidence type="ECO:0000256" key="5">
    <source>
        <dbReference type="ARBA" id="ARBA00023002"/>
    </source>
</evidence>
<dbReference type="InterPro" id="IPR036318">
    <property type="entry name" value="FAD-bd_PCMH-like_sf"/>
</dbReference>
<dbReference type="EMBL" id="FPAT01000001">
    <property type="protein sequence ID" value="SFT36217.1"/>
    <property type="molecule type" value="Genomic_DNA"/>
</dbReference>
<dbReference type="Pfam" id="PF01565">
    <property type="entry name" value="FAD_binding_4"/>
    <property type="match status" value="1"/>
</dbReference>
<gene>
    <name evidence="7" type="ORF">SAMN04487904_101481</name>
</gene>
<evidence type="ECO:0000313" key="7">
    <source>
        <dbReference type="EMBL" id="SFT36217.1"/>
    </source>
</evidence>
<organism evidence="7 8">
    <name type="scientific">Actinopolyspora righensis</name>
    <dbReference type="NCBI Taxonomy" id="995060"/>
    <lineage>
        <taxon>Bacteria</taxon>
        <taxon>Bacillati</taxon>
        <taxon>Actinomycetota</taxon>
        <taxon>Actinomycetes</taxon>
        <taxon>Actinopolysporales</taxon>
        <taxon>Actinopolysporaceae</taxon>
        <taxon>Actinopolyspora</taxon>
        <taxon>Actinopolyspora alba group</taxon>
    </lineage>
</organism>
<dbReference type="PANTHER" id="PTHR42973">
    <property type="entry name" value="BINDING OXIDOREDUCTASE, PUTATIVE (AFU_ORTHOLOGUE AFUA_1G17690)-RELATED"/>
    <property type="match status" value="1"/>
</dbReference>
<evidence type="ECO:0000259" key="6">
    <source>
        <dbReference type="PROSITE" id="PS51387"/>
    </source>
</evidence>
<dbReference type="Gene3D" id="3.30.43.10">
    <property type="entry name" value="Uridine Diphospho-n-acetylenolpyruvylglucosamine Reductase, domain 2"/>
    <property type="match status" value="1"/>
</dbReference>
<protein>
    <submittedName>
        <fullName evidence="7">FAD binding domain-containing protein</fullName>
    </submittedName>
</protein>
<comment type="cofactor">
    <cofactor evidence="1">
        <name>FAD</name>
        <dbReference type="ChEBI" id="CHEBI:57692"/>
    </cofactor>
</comment>
<dbReference type="PANTHER" id="PTHR42973:SF39">
    <property type="entry name" value="FAD-BINDING PCMH-TYPE DOMAIN-CONTAINING PROTEIN"/>
    <property type="match status" value="1"/>
</dbReference>
<dbReference type="RefSeq" id="WP_092973220.1">
    <property type="nucleotide sequence ID" value="NZ_FPAT01000001.1"/>
</dbReference>
<evidence type="ECO:0000256" key="2">
    <source>
        <dbReference type="ARBA" id="ARBA00005466"/>
    </source>
</evidence>
<evidence type="ECO:0000313" key="8">
    <source>
        <dbReference type="Proteomes" id="UP000199165"/>
    </source>
</evidence>
<keyword evidence="8" id="KW-1185">Reference proteome</keyword>
<dbReference type="InterPro" id="IPR006094">
    <property type="entry name" value="Oxid_FAD_bind_N"/>
</dbReference>
<dbReference type="Proteomes" id="UP000199165">
    <property type="component" value="Unassembled WGS sequence"/>
</dbReference>
<dbReference type="InterPro" id="IPR016166">
    <property type="entry name" value="FAD-bd_PCMH"/>
</dbReference>
<evidence type="ECO:0000256" key="3">
    <source>
        <dbReference type="ARBA" id="ARBA00022630"/>
    </source>
</evidence>
<comment type="similarity">
    <text evidence="2">Belongs to the oxygen-dependent FAD-linked oxidoreductase family.</text>
</comment>
<evidence type="ECO:0000256" key="4">
    <source>
        <dbReference type="ARBA" id="ARBA00022827"/>
    </source>
</evidence>
<dbReference type="Gene3D" id="3.30.465.10">
    <property type="match status" value="1"/>
</dbReference>
<dbReference type="GO" id="GO:0016491">
    <property type="term" value="F:oxidoreductase activity"/>
    <property type="evidence" value="ECO:0007669"/>
    <property type="project" value="UniProtKB-KW"/>
</dbReference>
<feature type="domain" description="FAD-binding PCMH-type" evidence="6">
    <location>
        <begin position="30"/>
        <end position="200"/>
    </location>
</feature>
<accession>A0A1I6XDD7</accession>
<dbReference type="PROSITE" id="PS51387">
    <property type="entry name" value="FAD_PCMH"/>
    <property type="match status" value="1"/>
</dbReference>
<dbReference type="STRING" id="995060.SAMN04487904_101481"/>
<dbReference type="GO" id="GO:0071949">
    <property type="term" value="F:FAD binding"/>
    <property type="evidence" value="ECO:0007669"/>
    <property type="project" value="InterPro"/>
</dbReference>
<keyword evidence="4" id="KW-0274">FAD</keyword>
<dbReference type="InterPro" id="IPR050416">
    <property type="entry name" value="FAD-linked_Oxidoreductase"/>
</dbReference>
<dbReference type="AlphaFoldDB" id="A0A1I6XDD7"/>
<sequence>MTTRNEPHTDIALPGDDAFETATRVFNLAAPARPTAAITTHDADQVRAALRYATRAGLNARIQTTGHASASARPMNGSVLIRTEQVEPVEVDVERRVARVPAGTRWGTVVEAASPHGLAAPHGSSPDVGVIGYLLRGGVSFYGRRVGLAANSVRAIEMVTADGKSRRVSASADPELFWALRGGGGGFGVVTAVEVGLFPAAKVITGIAFWPVEHAERLMRSWLAWTTTAPETATTSLRVMNLPSIPAIPPELRAGPVICVDGAVLAETEEDLPTARHHAADLLEPMRSVAEPLLDTWSPALPSAVTETHMDPSEPATVHGDHMLLSGLDDSGAEAFLGVTAEPSGSPLVSAELRQLGGALARSDPAGGALDHFDADFAYIGAGLQTADVTAEKITSRLENVRTALRPWNTGRTAPTFVESFRQPQGVLEPDTVRAVDRVRARVDPTGLLAGDIARNATARRDGP</sequence>
<evidence type="ECO:0000256" key="1">
    <source>
        <dbReference type="ARBA" id="ARBA00001974"/>
    </source>
</evidence>
<name>A0A1I6XDD7_9ACTN</name>
<dbReference type="Gene3D" id="3.40.462.20">
    <property type="match status" value="1"/>
</dbReference>
<dbReference type="SUPFAM" id="SSF56176">
    <property type="entry name" value="FAD-binding/transporter-associated domain-like"/>
    <property type="match status" value="1"/>
</dbReference>
<keyword evidence="5" id="KW-0560">Oxidoreductase</keyword>
<proteinExistence type="inferred from homology"/>
<dbReference type="InterPro" id="IPR016169">
    <property type="entry name" value="FAD-bd_PCMH_sub2"/>
</dbReference>